<evidence type="ECO:0000313" key="8">
    <source>
        <dbReference type="Proteomes" id="UP000764045"/>
    </source>
</evidence>
<dbReference type="InterPro" id="IPR002241">
    <property type="entry name" value="Glyco_hydro_27"/>
</dbReference>
<dbReference type="GO" id="GO:0004553">
    <property type="term" value="F:hydrolase activity, hydrolyzing O-glycosyl compounds"/>
    <property type="evidence" value="ECO:0007669"/>
    <property type="project" value="InterPro"/>
</dbReference>
<dbReference type="PANTHER" id="PTHR11452">
    <property type="entry name" value="ALPHA-GALACTOSIDASE/ALPHA-N-ACETYLGALACTOSAMINIDASE"/>
    <property type="match status" value="1"/>
</dbReference>
<evidence type="ECO:0000256" key="2">
    <source>
        <dbReference type="ARBA" id="ARBA00022729"/>
    </source>
</evidence>
<reference evidence="7 8" key="1">
    <citation type="journal article" date="2021" name="Sci. Rep.">
        <title>The distribution of antibiotic resistance genes in chicken gut microbiota commensals.</title>
        <authorList>
            <person name="Juricova H."/>
            <person name="Matiasovicova J."/>
            <person name="Kubasova T."/>
            <person name="Cejkova D."/>
            <person name="Rychlik I."/>
        </authorList>
    </citation>
    <scope>NUCLEOTIDE SEQUENCE [LARGE SCALE GENOMIC DNA]</scope>
    <source>
        <strain evidence="7 8">An819</strain>
    </source>
</reference>
<gene>
    <name evidence="7" type="ORF">H6B30_04100</name>
</gene>
<dbReference type="Gene3D" id="2.60.40.1180">
    <property type="entry name" value="Golgi alpha-mannosidase II"/>
    <property type="match status" value="1"/>
</dbReference>
<dbReference type="Gene3D" id="3.20.20.70">
    <property type="entry name" value="Aldolase class I"/>
    <property type="match status" value="1"/>
</dbReference>
<dbReference type="InterPro" id="IPR041233">
    <property type="entry name" value="Melibiase_C"/>
</dbReference>
<dbReference type="PANTHER" id="PTHR11452:SF75">
    <property type="entry name" value="ALPHA-GALACTOSIDASE MEL1"/>
    <property type="match status" value="1"/>
</dbReference>
<accession>A0A938WKR6</accession>
<evidence type="ECO:0000259" key="6">
    <source>
        <dbReference type="Pfam" id="PF17801"/>
    </source>
</evidence>
<dbReference type="SUPFAM" id="SSF51445">
    <property type="entry name" value="(Trans)glycosidases"/>
    <property type="match status" value="1"/>
</dbReference>
<dbReference type="Pfam" id="PF17801">
    <property type="entry name" value="Melibiase_C"/>
    <property type="match status" value="1"/>
</dbReference>
<dbReference type="GO" id="GO:0005975">
    <property type="term" value="P:carbohydrate metabolic process"/>
    <property type="evidence" value="ECO:0007669"/>
    <property type="project" value="InterPro"/>
</dbReference>
<proteinExistence type="inferred from homology"/>
<keyword evidence="3" id="KW-0378">Hydrolase</keyword>
<keyword evidence="4" id="KW-0326">Glycosidase</keyword>
<evidence type="ECO:0000256" key="4">
    <source>
        <dbReference type="ARBA" id="ARBA00023295"/>
    </source>
</evidence>
<dbReference type="InterPro" id="IPR017853">
    <property type="entry name" value="GH"/>
</dbReference>
<evidence type="ECO:0000256" key="3">
    <source>
        <dbReference type="ARBA" id="ARBA00022801"/>
    </source>
</evidence>
<comment type="caution">
    <text evidence="7">The sequence shown here is derived from an EMBL/GenBank/DDBJ whole genome shotgun (WGS) entry which is preliminary data.</text>
</comment>
<dbReference type="InterPro" id="IPR013785">
    <property type="entry name" value="Aldolase_TIM"/>
</dbReference>
<dbReference type="InterPro" id="IPR013780">
    <property type="entry name" value="Glyco_hydro_b"/>
</dbReference>
<dbReference type="SUPFAM" id="SSF51011">
    <property type="entry name" value="Glycosyl hydrolase domain"/>
    <property type="match status" value="1"/>
</dbReference>
<dbReference type="RefSeq" id="WP_205108205.1">
    <property type="nucleotide sequence ID" value="NZ_JACJJL010000005.1"/>
</dbReference>
<organism evidence="7 8">
    <name type="scientific">Marseilla massiliensis</name>
    <dbReference type="NCBI Taxonomy" id="1841864"/>
    <lineage>
        <taxon>Bacteria</taxon>
        <taxon>Pseudomonadati</taxon>
        <taxon>Bacteroidota</taxon>
        <taxon>Bacteroidia</taxon>
        <taxon>Bacteroidales</taxon>
        <taxon>Prevotellaceae</taxon>
        <taxon>Marseilla</taxon>
    </lineage>
</organism>
<protein>
    <submittedName>
        <fullName evidence="7">Alpha-galactosidase</fullName>
    </submittedName>
</protein>
<feature type="domain" description="Alpha galactosidase C-terminal" evidence="6">
    <location>
        <begin position="582"/>
        <end position="651"/>
    </location>
</feature>
<dbReference type="AlphaFoldDB" id="A0A938WKR6"/>
<feature type="signal peptide" evidence="5">
    <location>
        <begin position="1"/>
        <end position="18"/>
    </location>
</feature>
<dbReference type="EMBL" id="JACJJL010000005">
    <property type="protein sequence ID" value="MBM6660945.1"/>
    <property type="molecule type" value="Genomic_DNA"/>
</dbReference>
<evidence type="ECO:0000313" key="7">
    <source>
        <dbReference type="EMBL" id="MBM6660945.1"/>
    </source>
</evidence>
<feature type="chain" id="PRO_5037482300" evidence="5">
    <location>
        <begin position="19"/>
        <end position="654"/>
    </location>
</feature>
<dbReference type="PROSITE" id="PS51257">
    <property type="entry name" value="PROKAR_LIPOPROTEIN"/>
    <property type="match status" value="1"/>
</dbReference>
<dbReference type="Proteomes" id="UP000764045">
    <property type="component" value="Unassembled WGS sequence"/>
</dbReference>
<comment type="similarity">
    <text evidence="1">Belongs to the glycosyl hydrolase 27 family.</text>
</comment>
<sequence>MNVIRISTIALLASMALAGCGRGANVTEEDWKLAFDKGVDIRHGNTWVVRGMTAEYKLGDRLVNTQAYGKHSFKEERIKDGFGKGKKWTITYTDPALPVLTQTFYLYYDYLLTDISVASDSGVSTNYMAPVVMERTDSLICGEGRRMLFIPFDNDAWIRFASRPLSADTMRSYEVTSIYDAGSRRGIVIGAIDHDRWKNAVDMTNSAKTLRAYSGVADALTRDRLPHGMLSGRSVTSARMMIGVYSDWREGMERFASANAVVAHPRKWDKSMPVGWNSWGALAFKVNHANSSRISDFFAEELQNRSFTNADGVLYIGLDSGWNSFSEEELKDFADRCRRNNQVPCIYWTPFTDWGKNPEGLVPGVGQYKYKDLYIYANGQPQELDGAYAIDPTHPAVRAMMEQTHELFKRCGYEYVKMDFMTHGRMEADRWYDRSITTGTEAYNYGMHLLDSIFSDMYLNLSISPIFPAQYAQSRRIACDAWNKIKDTEYTMNALSYGWWIDRVYQYNDADHVVLRDATEGENRARITSSAITGLFIMGDDFSADSMAISRARRLLTNADINRMATGRSFRPLVGDNEQSESVFVRHEDNGDVYLAVFNYGDDKRVYRFDRGLMQLDRGAGYDVEELWSHAKVGIDDVVEVPGKDVKVFRFKKI</sequence>
<keyword evidence="8" id="KW-1185">Reference proteome</keyword>
<keyword evidence="2 5" id="KW-0732">Signal</keyword>
<evidence type="ECO:0000256" key="5">
    <source>
        <dbReference type="SAM" id="SignalP"/>
    </source>
</evidence>
<name>A0A938WKR6_9BACT</name>
<evidence type="ECO:0000256" key="1">
    <source>
        <dbReference type="ARBA" id="ARBA00009743"/>
    </source>
</evidence>